<evidence type="ECO:0000313" key="15">
    <source>
        <dbReference type="Proteomes" id="UP000317178"/>
    </source>
</evidence>
<proteinExistence type="inferred from homology"/>
<dbReference type="PRINTS" id="PR00075">
    <property type="entry name" value="FACDDSATRASE"/>
</dbReference>
<keyword evidence="6 12" id="KW-1133">Transmembrane helix</keyword>
<evidence type="ECO:0000256" key="9">
    <source>
        <dbReference type="ARBA" id="ARBA00023098"/>
    </source>
</evidence>
<accession>A0A518CIQ8</accession>
<feature type="transmembrane region" description="Helical" evidence="12">
    <location>
        <begin position="52"/>
        <end position="72"/>
    </location>
</feature>
<feature type="transmembrane region" description="Helical" evidence="12">
    <location>
        <begin position="78"/>
        <end position="100"/>
    </location>
</feature>
<evidence type="ECO:0000256" key="11">
    <source>
        <dbReference type="ARBA" id="ARBA00023160"/>
    </source>
</evidence>
<comment type="subcellular location">
    <subcellularLocation>
        <location evidence="1">Membrane</location>
        <topology evidence="1">Multi-pass membrane protein</topology>
    </subcellularLocation>
</comment>
<keyword evidence="9" id="KW-0443">Lipid metabolism</keyword>
<dbReference type="InterPro" id="IPR005804">
    <property type="entry name" value="FA_desaturase_dom"/>
</dbReference>
<comment type="similarity">
    <text evidence="2">Belongs to the fatty acid desaturase type 2 family.</text>
</comment>
<keyword evidence="8" id="KW-0408">Iron</keyword>
<evidence type="ECO:0000256" key="2">
    <source>
        <dbReference type="ARBA" id="ARBA00008749"/>
    </source>
</evidence>
<evidence type="ECO:0000256" key="3">
    <source>
        <dbReference type="ARBA" id="ARBA00022516"/>
    </source>
</evidence>
<evidence type="ECO:0000256" key="10">
    <source>
        <dbReference type="ARBA" id="ARBA00023136"/>
    </source>
</evidence>
<dbReference type="KEGG" id="plon:Pla110_08040"/>
<dbReference type="CDD" id="cd03505">
    <property type="entry name" value="Delta9-FADS-like"/>
    <property type="match status" value="1"/>
</dbReference>
<evidence type="ECO:0000313" key="14">
    <source>
        <dbReference type="EMBL" id="QDU79100.1"/>
    </source>
</evidence>
<reference evidence="14 15" key="1">
    <citation type="submission" date="2019-02" db="EMBL/GenBank/DDBJ databases">
        <title>Deep-cultivation of Planctomycetes and their phenomic and genomic characterization uncovers novel biology.</title>
        <authorList>
            <person name="Wiegand S."/>
            <person name="Jogler M."/>
            <person name="Boedeker C."/>
            <person name="Pinto D."/>
            <person name="Vollmers J."/>
            <person name="Rivas-Marin E."/>
            <person name="Kohn T."/>
            <person name="Peeters S.H."/>
            <person name="Heuer A."/>
            <person name="Rast P."/>
            <person name="Oberbeckmann S."/>
            <person name="Bunk B."/>
            <person name="Jeske O."/>
            <person name="Meyerdierks A."/>
            <person name="Storesund J.E."/>
            <person name="Kallscheuer N."/>
            <person name="Luecker S."/>
            <person name="Lage O.M."/>
            <person name="Pohl T."/>
            <person name="Merkel B.J."/>
            <person name="Hornburger P."/>
            <person name="Mueller R.-W."/>
            <person name="Bruemmer F."/>
            <person name="Labrenz M."/>
            <person name="Spormann A.M."/>
            <person name="Op den Camp H."/>
            <person name="Overmann J."/>
            <person name="Amann R."/>
            <person name="Jetten M.S.M."/>
            <person name="Mascher T."/>
            <person name="Medema M.H."/>
            <person name="Devos D.P."/>
            <person name="Kaster A.-K."/>
            <person name="Ovreas L."/>
            <person name="Rohde M."/>
            <person name="Galperin M.Y."/>
            <person name="Jogler C."/>
        </authorList>
    </citation>
    <scope>NUCLEOTIDE SEQUENCE [LARGE SCALE GENOMIC DNA]</scope>
    <source>
        <strain evidence="14 15">Pla110</strain>
    </source>
</reference>
<keyword evidence="5" id="KW-0276">Fatty acid metabolism</keyword>
<keyword evidence="4 12" id="KW-0812">Transmembrane</keyword>
<name>A0A518CIQ8_9PLAN</name>
<evidence type="ECO:0000256" key="12">
    <source>
        <dbReference type="SAM" id="Phobius"/>
    </source>
</evidence>
<keyword evidence="15" id="KW-1185">Reference proteome</keyword>
<dbReference type="GO" id="GO:0016717">
    <property type="term" value="F:oxidoreductase activity, acting on paired donors, with oxidation of a pair of donors resulting in the reduction of molecular oxygen to two molecules of water"/>
    <property type="evidence" value="ECO:0007669"/>
    <property type="project" value="InterPro"/>
</dbReference>
<feature type="domain" description="Fatty acid desaturase" evidence="13">
    <location>
        <begin position="73"/>
        <end position="288"/>
    </location>
</feature>
<keyword evidence="7" id="KW-0560">Oxidoreductase</keyword>
<gene>
    <name evidence="14" type="ORF">Pla110_08040</name>
</gene>
<evidence type="ECO:0000256" key="4">
    <source>
        <dbReference type="ARBA" id="ARBA00022692"/>
    </source>
</evidence>
<evidence type="ECO:0000256" key="1">
    <source>
        <dbReference type="ARBA" id="ARBA00004141"/>
    </source>
</evidence>
<evidence type="ECO:0000259" key="13">
    <source>
        <dbReference type="Pfam" id="PF00487"/>
    </source>
</evidence>
<evidence type="ECO:0000256" key="5">
    <source>
        <dbReference type="ARBA" id="ARBA00022832"/>
    </source>
</evidence>
<dbReference type="InterPro" id="IPR015876">
    <property type="entry name" value="Acyl-CoA_DS"/>
</dbReference>
<feature type="transmembrane region" description="Helical" evidence="12">
    <location>
        <begin position="194"/>
        <end position="214"/>
    </location>
</feature>
<evidence type="ECO:0000256" key="8">
    <source>
        <dbReference type="ARBA" id="ARBA00023004"/>
    </source>
</evidence>
<protein>
    <submittedName>
        <fullName evidence="14">Fatty acid desaturase</fullName>
    </submittedName>
</protein>
<dbReference type="GO" id="GO:0006633">
    <property type="term" value="P:fatty acid biosynthetic process"/>
    <property type="evidence" value="ECO:0007669"/>
    <property type="project" value="UniProtKB-KW"/>
</dbReference>
<dbReference type="AlphaFoldDB" id="A0A518CIQ8"/>
<dbReference type="PANTHER" id="PTHR11351:SF31">
    <property type="entry name" value="DESATURASE 1, ISOFORM A-RELATED"/>
    <property type="match status" value="1"/>
</dbReference>
<dbReference type="EMBL" id="CP036281">
    <property type="protein sequence ID" value="QDU79100.1"/>
    <property type="molecule type" value="Genomic_DNA"/>
</dbReference>
<dbReference type="Proteomes" id="UP000317178">
    <property type="component" value="Chromosome"/>
</dbReference>
<dbReference type="GO" id="GO:0016020">
    <property type="term" value="C:membrane"/>
    <property type="evidence" value="ECO:0007669"/>
    <property type="project" value="UniProtKB-SubCell"/>
</dbReference>
<keyword evidence="3" id="KW-0444">Lipid biosynthesis</keyword>
<keyword evidence="11" id="KW-0275">Fatty acid biosynthesis</keyword>
<dbReference type="Pfam" id="PF00487">
    <property type="entry name" value="FA_desaturase"/>
    <property type="match status" value="1"/>
</dbReference>
<dbReference type="PANTHER" id="PTHR11351">
    <property type="entry name" value="ACYL-COA DESATURASE"/>
    <property type="match status" value="1"/>
</dbReference>
<keyword evidence="10 12" id="KW-0472">Membrane</keyword>
<organism evidence="14 15">
    <name type="scientific">Polystyrenella longa</name>
    <dbReference type="NCBI Taxonomy" id="2528007"/>
    <lineage>
        <taxon>Bacteria</taxon>
        <taxon>Pseudomonadati</taxon>
        <taxon>Planctomycetota</taxon>
        <taxon>Planctomycetia</taxon>
        <taxon>Planctomycetales</taxon>
        <taxon>Planctomycetaceae</taxon>
        <taxon>Polystyrenella</taxon>
    </lineage>
</organism>
<sequence length="329" mass="37253">MATELVEPGVPVEETESVNGNQAVAMAGGSGEALPIWDSFLPTHLSWANVDWAVFMWMSAMHIGFLAAPFFFTWEAGVVALVMHFLCSSCGICIGFHRYLSHRSFQLKKPAEAFMLTCAVLAGQGSPLKWAATHRLHHQRSDKEGDPHSPQDGKWWSHLTWLFMSQPPEAIEALYKKYIPDLLKKPIMRFLEKTYGPILLLTAPAFFAAGYVYGGVTQGLAFMLWGLCFRIVVSYHSTWCVNSATHLWGYISYKTTDTSKNNWWVALLTYGEGWHNNHHAHPRLARAGHRWWEIDISFWVIRLMQMMGQATQVVDKIPTQGAQSTEHEL</sequence>
<evidence type="ECO:0000256" key="6">
    <source>
        <dbReference type="ARBA" id="ARBA00022989"/>
    </source>
</evidence>
<evidence type="ECO:0000256" key="7">
    <source>
        <dbReference type="ARBA" id="ARBA00023002"/>
    </source>
</evidence>
<dbReference type="OrthoDB" id="19906at2"/>
<dbReference type="RefSeq" id="WP_144993434.1">
    <property type="nucleotide sequence ID" value="NZ_CP036281.1"/>
</dbReference>